<evidence type="ECO:0000313" key="5">
    <source>
        <dbReference type="Proteomes" id="UP000176952"/>
    </source>
</evidence>
<dbReference type="InterPro" id="IPR050214">
    <property type="entry name" value="Cys_Synth/Cystath_Beta-Synth"/>
</dbReference>
<dbReference type="Gene3D" id="3.40.50.1100">
    <property type="match status" value="2"/>
</dbReference>
<dbReference type="Proteomes" id="UP000176952">
    <property type="component" value="Unassembled WGS sequence"/>
</dbReference>
<evidence type="ECO:0000256" key="1">
    <source>
        <dbReference type="ARBA" id="ARBA00001933"/>
    </source>
</evidence>
<gene>
    <name evidence="4" type="ORF">A3F54_00785</name>
</gene>
<proteinExistence type="predicted"/>
<protein>
    <recommendedName>
        <fullName evidence="3">Tryptophan synthase beta chain-like PALP domain-containing protein</fullName>
    </recommendedName>
</protein>
<name>A0A1G2B4F1_9BACT</name>
<evidence type="ECO:0000256" key="2">
    <source>
        <dbReference type="ARBA" id="ARBA00022898"/>
    </source>
</evidence>
<dbReference type="AlphaFoldDB" id="A0A1G2B4F1"/>
<dbReference type="GO" id="GO:1901605">
    <property type="term" value="P:alpha-amino acid metabolic process"/>
    <property type="evidence" value="ECO:0007669"/>
    <property type="project" value="UniProtKB-ARBA"/>
</dbReference>
<keyword evidence="2" id="KW-0663">Pyridoxal phosphate</keyword>
<sequence>MKTQFQKRLEELEFAVRLDSASLRGLGREEIYRRLTQLIGRTPLTRIELARGNVLYQKDETRNPTESHYDRVFLVLLRELEREGRIKPGDVLCETTSGSAGISFAWMCRKLGYRSVVFAPDCIPLARKVEIENLADEYYYSQDDGAYLAASAEMMRNYLRHSRWKFRAWSPNHSQDPRTLQAFTALTNEVIKRVTPIHYFIGGIGNGSTLLAIGRRLKNHRTLRRFHCKILGFEPRSACPYYQTHRDRWGKVIPLFARDEDIPQKYSFHSLPGTGSFGNIRFPFMEMALAENILDDVCIIPDSLIPLANTAYNADLQPEEHQGNSSLVARYIAQEMALYVENKNFFTLIYDRGDRYGQPRRNRT</sequence>
<evidence type="ECO:0000313" key="4">
    <source>
        <dbReference type="EMBL" id="OGY84071.1"/>
    </source>
</evidence>
<dbReference type="EMBL" id="MHKD01000018">
    <property type="protein sequence ID" value="OGY84071.1"/>
    <property type="molecule type" value="Genomic_DNA"/>
</dbReference>
<dbReference type="InterPro" id="IPR036052">
    <property type="entry name" value="TrpB-like_PALP_sf"/>
</dbReference>
<feature type="domain" description="Tryptophan synthase beta chain-like PALP" evidence="3">
    <location>
        <begin position="36"/>
        <end position="245"/>
    </location>
</feature>
<organism evidence="4 5">
    <name type="scientific">Candidatus Kerfeldbacteria bacterium RIFCSPHIGHO2_12_FULL_48_17</name>
    <dbReference type="NCBI Taxonomy" id="1798542"/>
    <lineage>
        <taxon>Bacteria</taxon>
        <taxon>Candidatus Kerfeldiibacteriota</taxon>
    </lineage>
</organism>
<dbReference type="SUPFAM" id="SSF53686">
    <property type="entry name" value="Tryptophan synthase beta subunit-like PLP-dependent enzymes"/>
    <property type="match status" value="1"/>
</dbReference>
<comment type="caution">
    <text evidence="4">The sequence shown here is derived from an EMBL/GenBank/DDBJ whole genome shotgun (WGS) entry which is preliminary data.</text>
</comment>
<reference evidence="4 5" key="1">
    <citation type="journal article" date="2016" name="Nat. Commun.">
        <title>Thousands of microbial genomes shed light on interconnected biogeochemical processes in an aquifer system.</title>
        <authorList>
            <person name="Anantharaman K."/>
            <person name="Brown C.T."/>
            <person name="Hug L.A."/>
            <person name="Sharon I."/>
            <person name="Castelle C.J."/>
            <person name="Probst A.J."/>
            <person name="Thomas B.C."/>
            <person name="Singh A."/>
            <person name="Wilkins M.J."/>
            <person name="Karaoz U."/>
            <person name="Brodie E.L."/>
            <person name="Williams K.H."/>
            <person name="Hubbard S.S."/>
            <person name="Banfield J.F."/>
        </authorList>
    </citation>
    <scope>NUCLEOTIDE SEQUENCE [LARGE SCALE GENOMIC DNA]</scope>
</reference>
<accession>A0A1G2B4F1</accession>
<dbReference type="PANTHER" id="PTHR10314">
    <property type="entry name" value="CYSTATHIONINE BETA-SYNTHASE"/>
    <property type="match status" value="1"/>
</dbReference>
<dbReference type="Pfam" id="PF00291">
    <property type="entry name" value="PALP"/>
    <property type="match status" value="1"/>
</dbReference>
<comment type="cofactor">
    <cofactor evidence="1">
        <name>pyridoxal 5'-phosphate</name>
        <dbReference type="ChEBI" id="CHEBI:597326"/>
    </cofactor>
</comment>
<dbReference type="STRING" id="1798542.A3F54_00785"/>
<evidence type="ECO:0000259" key="3">
    <source>
        <dbReference type="Pfam" id="PF00291"/>
    </source>
</evidence>
<dbReference type="InterPro" id="IPR001926">
    <property type="entry name" value="TrpB-like_PALP"/>
</dbReference>